<organism evidence="1 2">
    <name type="scientific">Pedobacter steynii</name>
    <dbReference type="NCBI Taxonomy" id="430522"/>
    <lineage>
        <taxon>Bacteria</taxon>
        <taxon>Pseudomonadati</taxon>
        <taxon>Bacteroidota</taxon>
        <taxon>Sphingobacteriia</taxon>
        <taxon>Sphingobacteriales</taxon>
        <taxon>Sphingobacteriaceae</taxon>
        <taxon>Pedobacter</taxon>
    </lineage>
</organism>
<name>A0A1H0MUH5_9SPHI</name>
<evidence type="ECO:0000313" key="1">
    <source>
        <dbReference type="EMBL" id="SDO83945.1"/>
    </source>
</evidence>
<sequence>MERARWNTELSYKKLNFESVQLFGVTP</sequence>
<dbReference type="AlphaFoldDB" id="A0A1H0MUH5"/>
<accession>A0A1H0MUH5</accession>
<keyword evidence="2" id="KW-1185">Reference proteome</keyword>
<reference evidence="2" key="1">
    <citation type="submission" date="2016-10" db="EMBL/GenBank/DDBJ databases">
        <authorList>
            <person name="Varghese N."/>
            <person name="Submissions S."/>
        </authorList>
    </citation>
    <scope>NUCLEOTIDE SEQUENCE [LARGE SCALE GENOMIC DNA]</scope>
    <source>
        <strain evidence="2">DSM 19110</strain>
    </source>
</reference>
<proteinExistence type="predicted"/>
<dbReference type="Proteomes" id="UP000183200">
    <property type="component" value="Unassembled WGS sequence"/>
</dbReference>
<gene>
    <name evidence="1" type="ORF">SAMN05421820_1403</name>
</gene>
<protein>
    <submittedName>
        <fullName evidence="1">Uncharacterized protein</fullName>
    </submittedName>
</protein>
<evidence type="ECO:0000313" key="2">
    <source>
        <dbReference type="Proteomes" id="UP000183200"/>
    </source>
</evidence>
<feature type="non-terminal residue" evidence="1">
    <location>
        <position position="27"/>
    </location>
</feature>
<dbReference type="EMBL" id="FNGY01000040">
    <property type="protein sequence ID" value="SDO83945.1"/>
    <property type="molecule type" value="Genomic_DNA"/>
</dbReference>